<evidence type="ECO:0000313" key="2">
    <source>
        <dbReference type="EMBL" id="KAG0662101.1"/>
    </source>
</evidence>
<protein>
    <submittedName>
        <fullName evidence="2">Uncharacterized protein</fullName>
    </submittedName>
</protein>
<feature type="compositionally biased region" description="Low complexity" evidence="1">
    <location>
        <begin position="326"/>
        <end position="335"/>
    </location>
</feature>
<accession>A0A9P6W2P2</accession>
<dbReference type="OrthoDB" id="428177at2759"/>
<keyword evidence="3" id="KW-1185">Reference proteome</keyword>
<dbReference type="AlphaFoldDB" id="A0A9P6W2P2"/>
<feature type="compositionally biased region" description="Acidic residues" evidence="1">
    <location>
        <begin position="309"/>
        <end position="325"/>
    </location>
</feature>
<feature type="compositionally biased region" description="Low complexity" evidence="1">
    <location>
        <begin position="290"/>
        <end position="308"/>
    </location>
</feature>
<feature type="compositionally biased region" description="Low complexity" evidence="1">
    <location>
        <begin position="374"/>
        <end position="383"/>
    </location>
</feature>
<comment type="caution">
    <text evidence="2">The sequence shown here is derived from an EMBL/GenBank/DDBJ whole genome shotgun (WGS) entry which is preliminary data.</text>
</comment>
<feature type="region of interest" description="Disordered" evidence="1">
    <location>
        <begin position="235"/>
        <end position="260"/>
    </location>
</feature>
<evidence type="ECO:0000256" key="1">
    <source>
        <dbReference type="SAM" id="MobiDB-lite"/>
    </source>
</evidence>
<dbReference type="InterPro" id="IPR036908">
    <property type="entry name" value="RlpA-like_sf"/>
</dbReference>
<evidence type="ECO:0000313" key="3">
    <source>
        <dbReference type="Proteomes" id="UP000777482"/>
    </source>
</evidence>
<name>A0A9P6W2P2_RHOMI</name>
<reference evidence="2 3" key="1">
    <citation type="submission" date="2020-11" db="EMBL/GenBank/DDBJ databases">
        <title>Kefir isolates.</title>
        <authorList>
            <person name="Marcisauskas S."/>
            <person name="Kim Y."/>
            <person name="Blasche S."/>
        </authorList>
    </citation>
    <scope>NUCLEOTIDE SEQUENCE [LARGE SCALE GENOMIC DNA]</scope>
    <source>
        <strain evidence="2 3">KR</strain>
    </source>
</reference>
<dbReference type="EMBL" id="PUHQ01000029">
    <property type="protein sequence ID" value="KAG0662101.1"/>
    <property type="molecule type" value="Genomic_DNA"/>
</dbReference>
<dbReference type="Proteomes" id="UP000777482">
    <property type="component" value="Unassembled WGS sequence"/>
</dbReference>
<dbReference type="CDD" id="cd22191">
    <property type="entry name" value="DPBB_RlpA_EXP_N-like"/>
    <property type="match status" value="1"/>
</dbReference>
<feature type="compositionally biased region" description="Low complexity" evidence="1">
    <location>
        <begin position="354"/>
        <end position="367"/>
    </location>
</feature>
<sequence>MDGTKSKSDAGGNTEMPGKLFSAALQHAQATREATPEAMLSQSIALPLALAASLASSAAAFKAPVLHDHHLSTRHTNNYHGKVARGWAAGAERRQQGRMQRKVRRGEGAMLLTVADNSTEASTSKSSGETYTSTAIWWLQDGWAGACGTDISADALQVALPLSLYPDASVKSSLCGTTVKVTAPSSGKSIDAVVVGASERNDYTSFTQAAFTALEGDLEAGELAISFTLADGASAPASSSSSKEAPASTSTSATKEKAAAATTTTVVEAAKSPAATAKEAALNLAQQKAKTTTTTWSAPAATASSSSSADDESEDDWVCDEEDDSTTATTSQASSYVAPTAWAERKSQQTQKLAAAAAAPTTTTTTTSEWVAPSSSSSSSSAAAAQTSTSSSSSAAGSDGVADTSGSTSLLSQAGIKGFLGLNSNSIVSWYHTNSGQDSTNGNSWCGFKYNDALPGFAPSLKTMLNNFGGDYETAAKAYCGLEAIVTLPNGKSATLYIADAFDDTWVRTPASIDVIYDAFSNLFGSQTNNKNDVIQGATWKFTGNRNDKYKFKSTTSIS</sequence>
<gene>
    <name evidence="2" type="ORF">C6P46_003494</name>
</gene>
<feature type="region of interest" description="Disordered" evidence="1">
    <location>
        <begin position="290"/>
        <end position="383"/>
    </location>
</feature>
<organism evidence="2 3">
    <name type="scientific">Rhodotorula mucilaginosa</name>
    <name type="common">Yeast</name>
    <name type="synonym">Rhodotorula rubra</name>
    <dbReference type="NCBI Taxonomy" id="5537"/>
    <lineage>
        <taxon>Eukaryota</taxon>
        <taxon>Fungi</taxon>
        <taxon>Dikarya</taxon>
        <taxon>Basidiomycota</taxon>
        <taxon>Pucciniomycotina</taxon>
        <taxon>Microbotryomycetes</taxon>
        <taxon>Sporidiobolales</taxon>
        <taxon>Sporidiobolaceae</taxon>
        <taxon>Rhodotorula</taxon>
    </lineage>
</organism>
<dbReference type="Gene3D" id="2.40.40.10">
    <property type="entry name" value="RlpA-like domain"/>
    <property type="match status" value="1"/>
</dbReference>
<dbReference type="SUPFAM" id="SSF50685">
    <property type="entry name" value="Barwin-like endoglucanases"/>
    <property type="match status" value="1"/>
</dbReference>
<proteinExistence type="predicted"/>